<comment type="cofactor">
    <cofactor evidence="15">
        <name>Cu cation</name>
        <dbReference type="ChEBI" id="CHEBI:23378"/>
    </cofactor>
    <text evidence="15">Binds a copper A center.</text>
</comment>
<reference evidence="19" key="1">
    <citation type="submission" date="2019-01" db="EMBL/GenBank/DDBJ databases">
        <authorList>
            <person name="Feng J."/>
        </authorList>
    </citation>
    <scope>NUCLEOTIDE SEQUENCE</scope>
</reference>
<feature type="transmembrane region" description="Helical" evidence="16">
    <location>
        <begin position="65"/>
        <end position="87"/>
    </location>
</feature>
<comment type="subcellular location">
    <subcellularLocation>
        <location evidence="1">Membrane</location>
        <topology evidence="1">Multi-pass membrane protein</topology>
    </subcellularLocation>
    <subcellularLocation>
        <location evidence="15">Mitochondrion inner membrane</location>
        <topology evidence="15">Multi-pass membrane protein</topology>
    </subcellularLocation>
</comment>
<dbReference type="AlphaFoldDB" id="A0A6B9Q8Z9"/>
<dbReference type="CTD" id="4513"/>
<proteinExistence type="inferred from homology"/>
<keyword evidence="15" id="KW-0999">Mitochondrion inner membrane</keyword>
<dbReference type="Pfam" id="PF02790">
    <property type="entry name" value="COX2_TM"/>
    <property type="match status" value="1"/>
</dbReference>
<keyword evidence="4 15" id="KW-0813">Transport</keyword>
<keyword evidence="8" id="KW-0460">Magnesium</keyword>
<geneLocation type="mitochondrion" evidence="19"/>
<dbReference type="SUPFAM" id="SSF81464">
    <property type="entry name" value="Cytochrome c oxidase subunit II-like, transmembrane region"/>
    <property type="match status" value="1"/>
</dbReference>
<accession>A0A6B9Q8Z9</accession>
<feature type="transmembrane region" description="Helical" evidence="16">
    <location>
        <begin position="21"/>
        <end position="45"/>
    </location>
</feature>
<evidence type="ECO:0000256" key="13">
    <source>
        <dbReference type="ARBA" id="ARBA00023136"/>
    </source>
</evidence>
<protein>
    <recommendedName>
        <fullName evidence="3 15">Cytochrome c oxidase subunit 2</fullName>
    </recommendedName>
</protein>
<dbReference type="PRINTS" id="PR01166">
    <property type="entry name" value="CYCOXIDASEII"/>
</dbReference>
<evidence type="ECO:0000256" key="5">
    <source>
        <dbReference type="ARBA" id="ARBA00022660"/>
    </source>
</evidence>
<comment type="similarity">
    <text evidence="2 15">Belongs to the cytochrome c oxidase subunit 2 family.</text>
</comment>
<organism evidence="19">
    <name type="scientific">Nipponacmea fuscoviridis</name>
    <dbReference type="NCBI Taxonomy" id="225302"/>
    <lineage>
        <taxon>Eukaryota</taxon>
        <taxon>Metazoa</taxon>
        <taxon>Spiralia</taxon>
        <taxon>Lophotrochozoa</taxon>
        <taxon>Mollusca</taxon>
        <taxon>Gastropoda</taxon>
        <taxon>Patellogastropoda</taxon>
        <taxon>Lottioidea</taxon>
        <taxon>Lottiidae</taxon>
        <taxon>Nipponacmea</taxon>
    </lineage>
</organism>
<keyword evidence="13 15" id="KW-0472">Membrane</keyword>
<dbReference type="PROSITE" id="PS50999">
    <property type="entry name" value="COX2_TM"/>
    <property type="match status" value="1"/>
</dbReference>
<evidence type="ECO:0000256" key="12">
    <source>
        <dbReference type="ARBA" id="ARBA00023008"/>
    </source>
</evidence>
<keyword evidence="11 16" id="KW-1133">Transmembrane helix</keyword>
<sequence>MMPHYNQTFFSGAASKKSAQLACLFDHIMAVAVAVLIIVIYWGVVVLNKNRAASYLYKEHKSLEFAWTVIPMLLLLWVAVPSLYLLYKHGESPQMAFVTVKVIGHQWYWEYEISCWEVMGFDTFAFDSYMVPNSELKFGQPQLLTVDKPLVLPYGVPVRMLGTSADVIHSWTLPAMGVKMDTLPGRMNEVFITALKPGIAKGMCSEICGDKHAHMPIEVEFISPTDFTAWLKEICAKLGFKEGEE</sequence>
<evidence type="ECO:0000256" key="11">
    <source>
        <dbReference type="ARBA" id="ARBA00022989"/>
    </source>
</evidence>
<evidence type="ECO:0000259" key="18">
    <source>
        <dbReference type="PROSITE" id="PS50999"/>
    </source>
</evidence>
<evidence type="ECO:0000256" key="8">
    <source>
        <dbReference type="ARBA" id="ARBA00022842"/>
    </source>
</evidence>
<keyword evidence="5 15" id="KW-0679">Respiratory chain</keyword>
<dbReference type="GO" id="GO:0005507">
    <property type="term" value="F:copper ion binding"/>
    <property type="evidence" value="ECO:0007669"/>
    <property type="project" value="InterPro"/>
</dbReference>
<dbReference type="InterPro" id="IPR001505">
    <property type="entry name" value="Copper_CuA"/>
</dbReference>
<evidence type="ECO:0000256" key="16">
    <source>
        <dbReference type="SAM" id="Phobius"/>
    </source>
</evidence>
<keyword evidence="12 15" id="KW-0186">Copper</keyword>
<evidence type="ECO:0000256" key="2">
    <source>
        <dbReference type="ARBA" id="ARBA00007866"/>
    </source>
</evidence>
<dbReference type="GO" id="GO:0005743">
    <property type="term" value="C:mitochondrial inner membrane"/>
    <property type="evidence" value="ECO:0007669"/>
    <property type="project" value="UniProtKB-SubCell"/>
</dbReference>
<dbReference type="SUPFAM" id="SSF49503">
    <property type="entry name" value="Cupredoxins"/>
    <property type="match status" value="1"/>
</dbReference>
<evidence type="ECO:0000256" key="15">
    <source>
        <dbReference type="RuleBase" id="RU000457"/>
    </source>
</evidence>
<dbReference type="Pfam" id="PF00116">
    <property type="entry name" value="COX2"/>
    <property type="match status" value="1"/>
</dbReference>
<evidence type="ECO:0000256" key="1">
    <source>
        <dbReference type="ARBA" id="ARBA00004141"/>
    </source>
</evidence>
<dbReference type="PROSITE" id="PS50857">
    <property type="entry name" value="COX2_CUA"/>
    <property type="match status" value="1"/>
</dbReference>
<evidence type="ECO:0000313" key="19">
    <source>
        <dbReference type="EMBL" id="QHE50285.1"/>
    </source>
</evidence>
<feature type="domain" description="Cytochrome oxidase subunit II transmembrane region profile" evidence="18">
    <location>
        <begin position="2"/>
        <end position="93"/>
    </location>
</feature>
<evidence type="ECO:0000256" key="3">
    <source>
        <dbReference type="ARBA" id="ARBA00015946"/>
    </source>
</evidence>
<dbReference type="GO" id="GO:0042773">
    <property type="term" value="P:ATP synthesis coupled electron transport"/>
    <property type="evidence" value="ECO:0007669"/>
    <property type="project" value="TreeGrafter"/>
</dbReference>
<dbReference type="GeneID" id="68212712"/>
<evidence type="ECO:0000256" key="6">
    <source>
        <dbReference type="ARBA" id="ARBA00022692"/>
    </source>
</evidence>
<dbReference type="PANTHER" id="PTHR22888">
    <property type="entry name" value="CYTOCHROME C OXIDASE, SUBUNIT II"/>
    <property type="match status" value="1"/>
</dbReference>
<dbReference type="EMBL" id="MK395167">
    <property type="protein sequence ID" value="QHE50285.1"/>
    <property type="molecule type" value="Genomic_DNA"/>
</dbReference>
<comment type="catalytic activity">
    <reaction evidence="14">
        <text>4 Fe(II)-[cytochrome c] + O2 + 8 H(+)(in) = 4 Fe(III)-[cytochrome c] + 2 H2O + 4 H(+)(out)</text>
        <dbReference type="Rhea" id="RHEA:11436"/>
        <dbReference type="Rhea" id="RHEA-COMP:10350"/>
        <dbReference type="Rhea" id="RHEA-COMP:14399"/>
        <dbReference type="ChEBI" id="CHEBI:15377"/>
        <dbReference type="ChEBI" id="CHEBI:15378"/>
        <dbReference type="ChEBI" id="CHEBI:15379"/>
        <dbReference type="ChEBI" id="CHEBI:29033"/>
        <dbReference type="ChEBI" id="CHEBI:29034"/>
        <dbReference type="EC" id="7.1.1.9"/>
    </reaction>
    <physiologicalReaction direction="left-to-right" evidence="14">
        <dbReference type="Rhea" id="RHEA:11437"/>
    </physiologicalReaction>
</comment>
<evidence type="ECO:0000256" key="4">
    <source>
        <dbReference type="ARBA" id="ARBA00022448"/>
    </source>
</evidence>
<evidence type="ECO:0000256" key="9">
    <source>
        <dbReference type="ARBA" id="ARBA00022967"/>
    </source>
</evidence>
<dbReference type="InterPro" id="IPR045187">
    <property type="entry name" value="CcO_II"/>
</dbReference>
<dbReference type="PANTHER" id="PTHR22888:SF9">
    <property type="entry name" value="CYTOCHROME C OXIDASE SUBUNIT 2"/>
    <property type="match status" value="1"/>
</dbReference>
<keyword evidence="15 19" id="KW-0496">Mitochondrion</keyword>
<feature type="domain" description="Cytochrome oxidase subunit II copper A binding" evidence="17">
    <location>
        <begin position="95"/>
        <end position="233"/>
    </location>
</feature>
<keyword evidence="9" id="KW-1278">Translocase</keyword>
<gene>
    <name evidence="19" type="primary">COX2</name>
</gene>
<dbReference type="InterPro" id="IPR036257">
    <property type="entry name" value="Cyt_c_oxidase_su2_TM_sf"/>
</dbReference>
<dbReference type="RefSeq" id="YP_010184801.1">
    <property type="nucleotide sequence ID" value="NC_058306.1"/>
</dbReference>
<dbReference type="InterPro" id="IPR011759">
    <property type="entry name" value="Cyt_c_oxidase_su2_TM_dom"/>
</dbReference>
<name>A0A6B9Q8Z9_9GAST</name>
<dbReference type="InterPro" id="IPR002429">
    <property type="entry name" value="CcO_II-like_C"/>
</dbReference>
<evidence type="ECO:0000256" key="7">
    <source>
        <dbReference type="ARBA" id="ARBA00022723"/>
    </source>
</evidence>
<evidence type="ECO:0000259" key="17">
    <source>
        <dbReference type="PROSITE" id="PS50857"/>
    </source>
</evidence>
<keyword evidence="7 15" id="KW-0479">Metal-binding</keyword>
<dbReference type="Gene3D" id="1.10.287.90">
    <property type="match status" value="1"/>
</dbReference>
<dbReference type="GO" id="GO:0004129">
    <property type="term" value="F:cytochrome-c oxidase activity"/>
    <property type="evidence" value="ECO:0007669"/>
    <property type="project" value="UniProtKB-EC"/>
</dbReference>
<keyword evidence="10 15" id="KW-0249">Electron transport</keyword>
<dbReference type="Gene3D" id="2.60.40.420">
    <property type="entry name" value="Cupredoxins - blue copper proteins"/>
    <property type="match status" value="1"/>
</dbReference>
<evidence type="ECO:0000256" key="14">
    <source>
        <dbReference type="ARBA" id="ARBA00049512"/>
    </source>
</evidence>
<comment type="function">
    <text evidence="15">Component of the cytochrome c oxidase, the last enzyme in the mitochondrial electron transport chain which drives oxidative phosphorylation. The respiratory chain contains 3 multisubunit complexes succinate dehydrogenase (complex II, CII), ubiquinol-cytochrome c oxidoreductase (cytochrome b-c1 complex, complex III, CIII) and cytochrome c oxidase (complex IV, CIV), that cooperate to transfer electrons derived from NADH and succinate to molecular oxygen, creating an electrochemical gradient over the inner membrane that drives transmembrane transport and the ATP synthase. Cytochrome c oxidase is the component of the respiratory chain that catalyzes the reduction of oxygen to water. Electrons originating from reduced cytochrome c in the intermembrane space (IMS) are transferred via the dinuclear copper A center (CU(A)) of subunit 2 and heme A of subunit 1 to the active site in subunit 1, a binuclear center (BNC) formed by heme A3 and copper B (CU(B)). The BNC reduces molecular oxygen to 2 water molecules using 4 electrons from cytochrome c in the IMS and 4 protons from the mitochondrial matrix.</text>
</comment>
<dbReference type="InterPro" id="IPR008972">
    <property type="entry name" value="Cupredoxin"/>
</dbReference>
<keyword evidence="6 15" id="KW-0812">Transmembrane</keyword>
<dbReference type="PROSITE" id="PS00078">
    <property type="entry name" value="COX2"/>
    <property type="match status" value="1"/>
</dbReference>
<evidence type="ECO:0000256" key="10">
    <source>
        <dbReference type="ARBA" id="ARBA00022982"/>
    </source>
</evidence>